<gene>
    <name evidence="1" type="ORF">J4G78_12445</name>
</gene>
<dbReference type="EMBL" id="CP071794">
    <property type="protein sequence ID" value="QTD55034.1"/>
    <property type="molecule type" value="Genomic_DNA"/>
</dbReference>
<name>A0ABX7T3D3_9SPHN</name>
<keyword evidence="2" id="KW-1185">Reference proteome</keyword>
<evidence type="ECO:0008006" key="3">
    <source>
        <dbReference type="Google" id="ProtNLM"/>
    </source>
</evidence>
<dbReference type="SUPFAM" id="SSF55781">
    <property type="entry name" value="GAF domain-like"/>
    <property type="match status" value="1"/>
</dbReference>
<dbReference type="Proteomes" id="UP000663923">
    <property type="component" value="Chromosome"/>
</dbReference>
<evidence type="ECO:0000313" key="2">
    <source>
        <dbReference type="Proteomes" id="UP000663923"/>
    </source>
</evidence>
<accession>A0ABX7T3D3</accession>
<evidence type="ECO:0000313" key="1">
    <source>
        <dbReference type="EMBL" id="QTD55034.1"/>
    </source>
</evidence>
<organism evidence="1 2">
    <name type="scientific">Parasphingorhabdus cellanae</name>
    <dbReference type="NCBI Taxonomy" id="2806553"/>
    <lineage>
        <taxon>Bacteria</taxon>
        <taxon>Pseudomonadati</taxon>
        <taxon>Pseudomonadota</taxon>
        <taxon>Alphaproteobacteria</taxon>
        <taxon>Sphingomonadales</taxon>
        <taxon>Sphingomonadaceae</taxon>
        <taxon>Parasphingorhabdus</taxon>
    </lineage>
</organism>
<reference evidence="1 2" key="1">
    <citation type="submission" date="2021-03" db="EMBL/GenBank/DDBJ databases">
        <title>Complete genome of Parasphingorhabdus_sp.JHSY0214.</title>
        <authorList>
            <person name="Yoo J.H."/>
            <person name="Bae J.W."/>
        </authorList>
    </citation>
    <scope>NUCLEOTIDE SEQUENCE [LARGE SCALE GENOMIC DNA]</scope>
    <source>
        <strain evidence="1 2">JHSY0214</strain>
    </source>
</reference>
<proteinExistence type="predicted"/>
<protein>
    <recommendedName>
        <fullName evidence="3">GAF domain-containing protein</fullName>
    </recommendedName>
</protein>
<sequence length="130" mass="13604">MNRVISVEQDLELLANLAARLLETPVATISFYDIDDAGGGDLIDAISHAATSCDESWAASHPDIDIKQLGSPRNAMTQHLGLYASVPIRNGSGGTIGMVACADDDARDLGDQQLDILKNIAAIASAVVQS</sequence>
<dbReference type="RefSeq" id="WP_207986861.1">
    <property type="nucleotide sequence ID" value="NZ_CP071794.1"/>
</dbReference>